<reference evidence="1 2" key="1">
    <citation type="journal article" date="2016" name="Nat. Commun.">
        <title>Thousands of microbial genomes shed light on interconnected biogeochemical processes in an aquifer system.</title>
        <authorList>
            <person name="Anantharaman K."/>
            <person name="Brown C.T."/>
            <person name="Hug L.A."/>
            <person name="Sharon I."/>
            <person name="Castelle C.J."/>
            <person name="Probst A.J."/>
            <person name="Thomas B.C."/>
            <person name="Singh A."/>
            <person name="Wilkins M.J."/>
            <person name="Karaoz U."/>
            <person name="Brodie E.L."/>
            <person name="Williams K.H."/>
            <person name="Hubbard S.S."/>
            <person name="Banfield J.F."/>
        </authorList>
    </citation>
    <scope>NUCLEOTIDE SEQUENCE [LARGE SCALE GENOMIC DNA]</scope>
</reference>
<name>A0A1G2MBT9_9BACT</name>
<dbReference type="AlphaFoldDB" id="A0A1G2MBT9"/>
<evidence type="ECO:0000313" key="1">
    <source>
        <dbReference type="EMBL" id="OHA21174.1"/>
    </source>
</evidence>
<dbReference type="EMBL" id="MHRJ01000050">
    <property type="protein sequence ID" value="OHA21174.1"/>
    <property type="molecule type" value="Genomic_DNA"/>
</dbReference>
<dbReference type="Proteomes" id="UP000176493">
    <property type="component" value="Unassembled WGS sequence"/>
</dbReference>
<accession>A0A1G2MBT9</accession>
<proteinExistence type="predicted"/>
<protein>
    <submittedName>
        <fullName evidence="1">Uncharacterized protein</fullName>
    </submittedName>
</protein>
<evidence type="ECO:0000313" key="2">
    <source>
        <dbReference type="Proteomes" id="UP000176493"/>
    </source>
</evidence>
<sequence length="106" mass="12040">MAQSSFRILGKRIHIVFALPKGDIEHELALRGVFAPKGRKLQARKFFAVQEEDKQSSVHRIARQSVRVPCQNSVRIALLNTLCHFAKYRSARNFGGLLLDKLLNNV</sequence>
<organism evidence="1 2">
    <name type="scientific">Candidatus Taylorbacteria bacterium RIFCSPHIGHO2_02_49_25</name>
    <dbReference type="NCBI Taxonomy" id="1802305"/>
    <lineage>
        <taxon>Bacteria</taxon>
        <taxon>Candidatus Tayloriibacteriota</taxon>
    </lineage>
</organism>
<comment type="caution">
    <text evidence="1">The sequence shown here is derived from an EMBL/GenBank/DDBJ whole genome shotgun (WGS) entry which is preliminary data.</text>
</comment>
<gene>
    <name evidence="1" type="ORF">A2W52_04105</name>
</gene>